<keyword evidence="6" id="KW-1185">Reference proteome</keyword>
<protein>
    <recommendedName>
        <fullName evidence="7">ATPase</fullName>
    </recommendedName>
</protein>
<name>A0ABS1CF90_9GAMM</name>
<comment type="caution">
    <text evidence="5">The sequence shown here is derived from an EMBL/GenBank/DDBJ whole genome shotgun (WGS) entry which is preliminary data.</text>
</comment>
<comment type="similarity">
    <text evidence="1">Belongs to the V-ATPase D subunit family.</text>
</comment>
<sequence>MTDRELVPTQSAYLELKAERAGMQEGYRFLDEKRLILAGEILSNLRDYDATMARWREAETGAREALRAAVGRHGLDELGVYPPAAADCGLATNSRSVLGVRIEAPVAAGVGDGDGASARAVGSGGGSGELASDSDRDPDADVERGDRAGAVAIRSPEAEACRAAFADLMPLAARLAVLTGNLERLRVEYLRTSRRARALEDVLLPEIDERLGVIDNALEEQEREEAVRVRRGAG</sequence>
<feature type="region of interest" description="Disordered" evidence="4">
    <location>
        <begin position="113"/>
        <end position="143"/>
    </location>
</feature>
<accession>A0ABS1CF90</accession>
<evidence type="ECO:0000256" key="3">
    <source>
        <dbReference type="ARBA" id="ARBA00023065"/>
    </source>
</evidence>
<reference evidence="5 6" key="1">
    <citation type="journal article" date="2020" name="Microorganisms">
        <title>Osmotic Adaptation and Compatible Solute Biosynthesis of Phototrophic Bacteria as Revealed from Genome Analyses.</title>
        <authorList>
            <person name="Imhoff J.F."/>
            <person name="Rahn T."/>
            <person name="Kunzel S."/>
            <person name="Keller A."/>
            <person name="Neulinger S.C."/>
        </authorList>
    </citation>
    <scope>NUCLEOTIDE SEQUENCE [LARGE SCALE GENOMIC DNA]</scope>
    <source>
        <strain evidence="5 6">DSM 6210</strain>
    </source>
</reference>
<keyword evidence="2" id="KW-0813">Transport</keyword>
<organism evidence="5 6">
    <name type="scientific">Thiohalocapsa halophila</name>
    <dbReference type="NCBI Taxonomy" id="69359"/>
    <lineage>
        <taxon>Bacteria</taxon>
        <taxon>Pseudomonadati</taxon>
        <taxon>Pseudomonadota</taxon>
        <taxon>Gammaproteobacteria</taxon>
        <taxon>Chromatiales</taxon>
        <taxon>Chromatiaceae</taxon>
        <taxon>Thiohalocapsa</taxon>
    </lineage>
</organism>
<evidence type="ECO:0000256" key="1">
    <source>
        <dbReference type="ARBA" id="ARBA00005850"/>
    </source>
</evidence>
<dbReference type="RefSeq" id="WP_200235543.1">
    <property type="nucleotide sequence ID" value="NZ_NRRV01000013.1"/>
</dbReference>
<keyword evidence="3" id="KW-0406">Ion transport</keyword>
<evidence type="ECO:0000256" key="4">
    <source>
        <dbReference type="SAM" id="MobiDB-lite"/>
    </source>
</evidence>
<dbReference type="Gene3D" id="1.10.287.3240">
    <property type="match status" value="1"/>
</dbReference>
<dbReference type="Pfam" id="PF01813">
    <property type="entry name" value="ATP-synt_D"/>
    <property type="match status" value="1"/>
</dbReference>
<feature type="compositionally biased region" description="Basic and acidic residues" evidence="4">
    <location>
        <begin position="133"/>
        <end position="143"/>
    </location>
</feature>
<evidence type="ECO:0000313" key="5">
    <source>
        <dbReference type="EMBL" id="MBK1630559.1"/>
    </source>
</evidence>
<evidence type="ECO:0008006" key="7">
    <source>
        <dbReference type="Google" id="ProtNLM"/>
    </source>
</evidence>
<dbReference type="InterPro" id="IPR002699">
    <property type="entry name" value="V_ATPase_D"/>
</dbReference>
<gene>
    <name evidence="5" type="ORF">CKO31_07330</name>
</gene>
<dbReference type="EMBL" id="NRRV01000013">
    <property type="protein sequence ID" value="MBK1630559.1"/>
    <property type="molecule type" value="Genomic_DNA"/>
</dbReference>
<evidence type="ECO:0000256" key="2">
    <source>
        <dbReference type="ARBA" id="ARBA00022448"/>
    </source>
</evidence>
<dbReference type="Proteomes" id="UP000748752">
    <property type="component" value="Unassembled WGS sequence"/>
</dbReference>
<proteinExistence type="inferred from homology"/>
<evidence type="ECO:0000313" key="6">
    <source>
        <dbReference type="Proteomes" id="UP000748752"/>
    </source>
</evidence>
<dbReference type="PANTHER" id="PTHR11671">
    <property type="entry name" value="V-TYPE ATP SYNTHASE SUBUNIT D"/>
    <property type="match status" value="1"/>
</dbReference>